<evidence type="ECO:0000313" key="11">
    <source>
        <dbReference type="EMBL" id="ATS18256.1"/>
    </source>
</evidence>
<reference evidence="11 12" key="1">
    <citation type="submission" date="2016-11" db="EMBL/GenBank/DDBJ databases">
        <title>Complete genome sequence of thermophilic cyanobacteria strain Synechococcus sp. PCC6715.</title>
        <authorList>
            <person name="Tang J."/>
            <person name="Daroch M."/>
            <person name="Liang Y."/>
            <person name="Jiang D."/>
            <person name="Shah M."/>
        </authorList>
    </citation>
    <scope>NUCLEOTIDE SEQUENCE [LARGE SCALE GENOMIC DNA]</scope>
    <source>
        <strain evidence="11 12">PCC 6715</strain>
    </source>
</reference>
<dbReference type="NCBIfam" id="TIGR00222">
    <property type="entry name" value="panB"/>
    <property type="match status" value="1"/>
</dbReference>
<sequence>MARRPVTLPQLQQKKQHGDPITMLTAWDYLWARLLDAAGVDVILVGDSLGMVALGYSTTLPVTLEQMIHHARAVRRGVTASFVVCDLPFLSYHESPEQALRSAGQLVKEAEVQAVKMEGASPVVCAATQRLVEAGIPVLGHVGLLPQRVHQLGGLRQQGKTEQAAEAILADAIALAQAGAFALILEHIPSELAQRITAKLEIPTIGIGAGPHCDGQVLVTADVLGLTPQAPPFAPVYADLGTQAIAALQQYCHDVRSRIYPPPQP</sequence>
<proteinExistence type="inferred from homology"/>
<accession>A0A2D2Q196</accession>
<comment type="cofactor">
    <cofactor evidence="7 10">
        <name>Mg(2+)</name>
        <dbReference type="ChEBI" id="CHEBI:18420"/>
    </cofactor>
    <text evidence="7 10">Binds 1 Mg(2+) ion per subunit.</text>
</comment>
<dbReference type="KEGG" id="slw:BRW62_05245"/>
<keyword evidence="12" id="KW-1185">Reference proteome</keyword>
<dbReference type="SUPFAM" id="SSF51621">
    <property type="entry name" value="Phosphoenolpyruvate/pyruvate domain"/>
    <property type="match status" value="1"/>
</dbReference>
<dbReference type="InterPro" id="IPR003700">
    <property type="entry name" value="Pantoate_hydroxy_MeTrfase"/>
</dbReference>
<feature type="binding site" evidence="7 9">
    <location>
        <position position="86"/>
    </location>
    <ligand>
        <name>3-methyl-2-oxobutanoate</name>
        <dbReference type="ChEBI" id="CHEBI:11851"/>
    </ligand>
</feature>
<organism evidence="11 12">
    <name type="scientific">Parathermosynechococcus lividus PCC 6715</name>
    <dbReference type="NCBI Taxonomy" id="1917166"/>
    <lineage>
        <taxon>Bacteria</taxon>
        <taxon>Bacillati</taxon>
        <taxon>Cyanobacteriota</taxon>
        <taxon>Cyanophyceae</taxon>
        <taxon>Acaryochloridales</taxon>
        <taxon>Thermosynechococcaceae</taxon>
        <taxon>Parathermosynechococcus</taxon>
    </lineage>
</organism>
<keyword evidence="11" id="KW-0489">Methyltransferase</keyword>
<dbReference type="Proteomes" id="UP000231057">
    <property type="component" value="Chromosome"/>
</dbReference>
<comment type="pathway">
    <text evidence="1 7">Cofactor biosynthesis; (R)-pantothenate biosynthesis; (R)-pantoate from 3-methyl-2-oxobutanoate: step 1/2.</text>
</comment>
<dbReference type="PIRSF" id="PIRSF000388">
    <property type="entry name" value="Pantoate_hydroxy_MeTrfase"/>
    <property type="match status" value="1"/>
</dbReference>
<evidence type="ECO:0000256" key="5">
    <source>
        <dbReference type="ARBA" id="ARBA00022679"/>
    </source>
</evidence>
<dbReference type="GO" id="GO:0008168">
    <property type="term" value="F:methyltransferase activity"/>
    <property type="evidence" value="ECO:0007669"/>
    <property type="project" value="UniProtKB-KW"/>
</dbReference>
<dbReference type="InterPro" id="IPR015813">
    <property type="entry name" value="Pyrv/PenolPyrv_kinase-like_dom"/>
</dbReference>
<evidence type="ECO:0000256" key="8">
    <source>
        <dbReference type="PIRSR" id="PIRSR000388-1"/>
    </source>
</evidence>
<dbReference type="PANTHER" id="PTHR20881">
    <property type="entry name" value="3-METHYL-2-OXOBUTANOATE HYDROXYMETHYLTRANSFERASE"/>
    <property type="match status" value="1"/>
</dbReference>
<keyword evidence="7" id="KW-0963">Cytoplasm</keyword>
<dbReference type="EMBL" id="CP018092">
    <property type="protein sequence ID" value="ATS18256.1"/>
    <property type="molecule type" value="Genomic_DNA"/>
</dbReference>
<keyword evidence="7 10" id="KW-0479">Metal-binding</keyword>
<keyword evidence="4 7" id="KW-0566">Pantothenate biosynthesis</keyword>
<gene>
    <name evidence="7" type="primary">panB</name>
    <name evidence="11" type="ORF">BRW62_05245</name>
</gene>
<comment type="catalytic activity">
    <reaction evidence="7">
        <text>(6R)-5,10-methylene-5,6,7,8-tetrahydrofolate + 3-methyl-2-oxobutanoate + H2O = 2-dehydropantoate + (6S)-5,6,7,8-tetrahydrofolate</text>
        <dbReference type="Rhea" id="RHEA:11824"/>
        <dbReference type="ChEBI" id="CHEBI:11561"/>
        <dbReference type="ChEBI" id="CHEBI:11851"/>
        <dbReference type="ChEBI" id="CHEBI:15377"/>
        <dbReference type="ChEBI" id="CHEBI:15636"/>
        <dbReference type="ChEBI" id="CHEBI:57453"/>
        <dbReference type="EC" id="2.1.2.11"/>
    </reaction>
</comment>
<dbReference type="GO" id="GO:0005737">
    <property type="term" value="C:cytoplasm"/>
    <property type="evidence" value="ECO:0007669"/>
    <property type="project" value="UniProtKB-SubCell"/>
</dbReference>
<feature type="binding site" evidence="7 10">
    <location>
        <position position="47"/>
    </location>
    <ligand>
        <name>Mg(2+)</name>
        <dbReference type="ChEBI" id="CHEBI:18420"/>
    </ligand>
</feature>
<dbReference type="EC" id="2.1.2.11" evidence="7"/>
<comment type="subcellular location">
    <subcellularLocation>
        <location evidence="7">Cytoplasm</location>
    </subcellularLocation>
</comment>
<name>A0A2D2Q196_PARLV</name>
<feature type="binding site" evidence="7 10">
    <location>
        <position position="86"/>
    </location>
    <ligand>
        <name>Mg(2+)</name>
        <dbReference type="ChEBI" id="CHEBI:18420"/>
    </ligand>
</feature>
<evidence type="ECO:0000256" key="3">
    <source>
        <dbReference type="ARBA" id="ARBA00011424"/>
    </source>
</evidence>
<dbReference type="AlphaFoldDB" id="A0A2D2Q196"/>
<comment type="subunit">
    <text evidence="3 7">Homodecamer; pentamer of dimers.</text>
</comment>
<keyword evidence="7 10" id="KW-0460">Magnesium</keyword>
<dbReference type="HAMAP" id="MF_00156">
    <property type="entry name" value="PanB"/>
    <property type="match status" value="1"/>
</dbReference>
<dbReference type="Gene3D" id="3.20.20.60">
    <property type="entry name" value="Phosphoenolpyruvate-binding domains"/>
    <property type="match status" value="1"/>
</dbReference>
<feature type="binding site" evidence="7 9">
    <location>
        <position position="116"/>
    </location>
    <ligand>
        <name>3-methyl-2-oxobutanoate</name>
        <dbReference type="ChEBI" id="CHEBI:11851"/>
    </ligand>
</feature>
<comment type="function">
    <text evidence="6 7">Catalyzes the reversible reaction in which hydroxymethyl group from 5,10-methylenetetrahydrofolate is transferred onto alpha-ketoisovalerate to form ketopantoate.</text>
</comment>
<evidence type="ECO:0000256" key="2">
    <source>
        <dbReference type="ARBA" id="ARBA00008676"/>
    </source>
</evidence>
<evidence type="ECO:0000256" key="7">
    <source>
        <dbReference type="HAMAP-Rule" id="MF_00156"/>
    </source>
</evidence>
<evidence type="ECO:0000256" key="9">
    <source>
        <dbReference type="PIRSR" id="PIRSR000388-2"/>
    </source>
</evidence>
<feature type="binding site" evidence="7 9">
    <location>
        <begin position="47"/>
        <end position="48"/>
    </location>
    <ligand>
        <name>3-methyl-2-oxobutanoate</name>
        <dbReference type="ChEBI" id="CHEBI:11851"/>
    </ligand>
</feature>
<dbReference type="OrthoDB" id="9781789at2"/>
<feature type="binding site" evidence="7 10">
    <location>
        <position position="118"/>
    </location>
    <ligand>
        <name>Mg(2+)</name>
        <dbReference type="ChEBI" id="CHEBI:18420"/>
    </ligand>
</feature>
<dbReference type="GO" id="GO:0032259">
    <property type="term" value="P:methylation"/>
    <property type="evidence" value="ECO:0007669"/>
    <property type="project" value="UniProtKB-KW"/>
</dbReference>
<reference evidence="12" key="2">
    <citation type="journal article" date="2022" name="Front. Microbiol.">
        <title>Comparative Genomic Analysis Revealed Distinct Molecular Components and Organization of CO2-Concentrating Mechanism in Thermophilic Cyanobacteria.</title>
        <authorList>
            <person name="Tang J."/>
            <person name="Zhou H."/>
            <person name="Yao D."/>
            <person name="Riaz S."/>
            <person name="You D."/>
            <person name="Klepacz-Smolka A."/>
            <person name="Daroch M."/>
        </authorList>
    </citation>
    <scope>NUCLEOTIDE SEQUENCE [LARGE SCALE GENOMIC DNA]</scope>
    <source>
        <strain evidence="12">PCC 6715</strain>
    </source>
</reference>
<dbReference type="GO" id="GO:0003864">
    <property type="term" value="F:3-methyl-2-oxobutanoate hydroxymethyltransferase activity"/>
    <property type="evidence" value="ECO:0007669"/>
    <property type="project" value="UniProtKB-UniRule"/>
</dbReference>
<dbReference type="PANTHER" id="PTHR20881:SF0">
    <property type="entry name" value="3-METHYL-2-OXOBUTANOATE HYDROXYMETHYLTRANSFERASE"/>
    <property type="match status" value="1"/>
</dbReference>
<dbReference type="GO" id="GO:0000287">
    <property type="term" value="F:magnesium ion binding"/>
    <property type="evidence" value="ECO:0007669"/>
    <property type="project" value="TreeGrafter"/>
</dbReference>
<evidence type="ECO:0000256" key="1">
    <source>
        <dbReference type="ARBA" id="ARBA00005033"/>
    </source>
</evidence>
<feature type="active site" description="Proton acceptor" evidence="7 8">
    <location>
        <position position="186"/>
    </location>
</feature>
<evidence type="ECO:0000256" key="4">
    <source>
        <dbReference type="ARBA" id="ARBA00022655"/>
    </source>
</evidence>
<evidence type="ECO:0000256" key="10">
    <source>
        <dbReference type="PIRSR" id="PIRSR000388-3"/>
    </source>
</evidence>
<dbReference type="CDD" id="cd06557">
    <property type="entry name" value="KPHMT-like"/>
    <property type="match status" value="1"/>
</dbReference>
<dbReference type="UniPathway" id="UPA00028">
    <property type="reaction ID" value="UER00003"/>
</dbReference>
<dbReference type="RefSeq" id="WP_099798601.1">
    <property type="nucleotide sequence ID" value="NZ_CP018092.1"/>
</dbReference>
<dbReference type="GO" id="GO:0015940">
    <property type="term" value="P:pantothenate biosynthetic process"/>
    <property type="evidence" value="ECO:0007669"/>
    <property type="project" value="UniProtKB-UniRule"/>
</dbReference>
<dbReference type="InterPro" id="IPR040442">
    <property type="entry name" value="Pyrv_kinase-like_dom_sf"/>
</dbReference>
<dbReference type="FunFam" id="3.20.20.60:FF:000003">
    <property type="entry name" value="3-methyl-2-oxobutanoate hydroxymethyltransferase"/>
    <property type="match status" value="1"/>
</dbReference>
<evidence type="ECO:0000256" key="6">
    <source>
        <dbReference type="ARBA" id="ARBA00056497"/>
    </source>
</evidence>
<dbReference type="NCBIfam" id="NF001452">
    <property type="entry name" value="PRK00311.1"/>
    <property type="match status" value="1"/>
</dbReference>
<comment type="similarity">
    <text evidence="2 7">Belongs to the PanB family.</text>
</comment>
<dbReference type="Pfam" id="PF02548">
    <property type="entry name" value="Pantoate_transf"/>
    <property type="match status" value="1"/>
</dbReference>
<evidence type="ECO:0000313" key="12">
    <source>
        <dbReference type="Proteomes" id="UP000231057"/>
    </source>
</evidence>
<keyword evidence="5 7" id="KW-0808">Transferase</keyword>
<protein>
    <recommendedName>
        <fullName evidence="7">3-methyl-2-oxobutanoate hydroxymethyltransferase</fullName>
        <ecNumber evidence="7">2.1.2.11</ecNumber>
    </recommendedName>
    <alternativeName>
        <fullName evidence="7">Ketopantoate hydroxymethyltransferase</fullName>
        <shortName evidence="7">KPHMT</shortName>
    </alternativeName>
</protein>